<keyword evidence="3" id="KW-1185">Reference proteome</keyword>
<evidence type="ECO:0000256" key="1">
    <source>
        <dbReference type="SAM" id="Phobius"/>
    </source>
</evidence>
<keyword evidence="1" id="KW-1133">Transmembrane helix</keyword>
<gene>
    <name evidence="2" type="ORF">QTN89_06400</name>
</gene>
<feature type="transmembrane region" description="Helical" evidence="1">
    <location>
        <begin position="20"/>
        <end position="41"/>
    </location>
</feature>
<reference evidence="2 3" key="1">
    <citation type="submission" date="2023-06" db="EMBL/GenBank/DDBJ databases">
        <title>Roseiconus lacunae JC819 isolated from Gulf of Mannar region, Tamil Nadu.</title>
        <authorList>
            <person name="Pk S."/>
            <person name="Ch S."/>
            <person name="Ch V.R."/>
        </authorList>
    </citation>
    <scope>NUCLEOTIDE SEQUENCE [LARGE SCALE GENOMIC DNA]</scope>
    <source>
        <strain evidence="2 3">JC819</strain>
    </source>
</reference>
<dbReference type="InterPro" id="IPR036514">
    <property type="entry name" value="SGNH_hydro_sf"/>
</dbReference>
<dbReference type="RefSeq" id="WP_289162616.1">
    <property type="nucleotide sequence ID" value="NZ_JASZZN010000004.1"/>
</dbReference>
<evidence type="ECO:0008006" key="4">
    <source>
        <dbReference type="Google" id="ProtNLM"/>
    </source>
</evidence>
<dbReference type="Proteomes" id="UP001239462">
    <property type="component" value="Unassembled WGS sequence"/>
</dbReference>
<sequence>MQRATTISTAKARGFRGDLVRWCAGLLMGTVLVGITSPLMVRSYVPRRFDAERNALVFESGHRYRWRSEGYATTSIGPHGMAGRLSLVRPSAERRVIALWGDSQAEGMCVDDSDKIHSAIEDASLQKIAVLPFARSGDDCNDWIRQIESIDSGQSAITVDAHLILVVEWSDWMIPIEDPRESVNPLVNQASGHLPAFLIQAVRNVITDGISNERRSLRFRPGPISSDRHLSAPRQTDGVGMIERQFARLRLATEKRCVLVNAPMMPAIVGGEVLWADEQERLHELVFQLAIKNGIEVIDLREDFRELVRDGQWPRGFHNGRFGDGHYNALGNAWIANRVVAWWDQKGNQAKTKSTNLVSGQ</sequence>
<organism evidence="2 3">
    <name type="scientific">Roseiconus lacunae</name>
    <dbReference type="NCBI Taxonomy" id="2605694"/>
    <lineage>
        <taxon>Bacteria</taxon>
        <taxon>Pseudomonadati</taxon>
        <taxon>Planctomycetota</taxon>
        <taxon>Planctomycetia</taxon>
        <taxon>Pirellulales</taxon>
        <taxon>Pirellulaceae</taxon>
        <taxon>Roseiconus</taxon>
    </lineage>
</organism>
<evidence type="ECO:0000313" key="3">
    <source>
        <dbReference type="Proteomes" id="UP001239462"/>
    </source>
</evidence>
<dbReference type="Gene3D" id="3.40.50.1110">
    <property type="entry name" value="SGNH hydrolase"/>
    <property type="match status" value="1"/>
</dbReference>
<accession>A0ABT7PFB0</accession>
<name>A0ABT7PFB0_9BACT</name>
<evidence type="ECO:0000313" key="2">
    <source>
        <dbReference type="EMBL" id="MDM4015053.1"/>
    </source>
</evidence>
<comment type="caution">
    <text evidence="2">The sequence shown here is derived from an EMBL/GenBank/DDBJ whole genome shotgun (WGS) entry which is preliminary data.</text>
</comment>
<dbReference type="EMBL" id="JASZZN010000004">
    <property type="protein sequence ID" value="MDM4015053.1"/>
    <property type="molecule type" value="Genomic_DNA"/>
</dbReference>
<dbReference type="SUPFAM" id="SSF52266">
    <property type="entry name" value="SGNH hydrolase"/>
    <property type="match status" value="1"/>
</dbReference>
<keyword evidence="1" id="KW-0472">Membrane</keyword>
<keyword evidence="1" id="KW-0812">Transmembrane</keyword>
<protein>
    <recommendedName>
        <fullName evidence="4">SGNH/GDSL hydrolase family protein</fullName>
    </recommendedName>
</protein>
<proteinExistence type="predicted"/>